<dbReference type="PROSITE" id="PS00108">
    <property type="entry name" value="PROTEIN_KINASE_ST"/>
    <property type="match status" value="1"/>
</dbReference>
<dbReference type="Gene3D" id="3.30.200.20">
    <property type="entry name" value="Phosphorylase Kinase, domain 1"/>
    <property type="match status" value="1"/>
</dbReference>
<evidence type="ECO:0000256" key="7">
    <source>
        <dbReference type="ARBA" id="ARBA00022840"/>
    </source>
</evidence>
<reference evidence="13" key="1">
    <citation type="journal article" date="2013" name="Genetics">
        <title>The draft genome and transcriptome of Panagrellus redivivus are shaped by the harsh demands of a free-living lifestyle.</title>
        <authorList>
            <person name="Srinivasan J."/>
            <person name="Dillman A.R."/>
            <person name="Macchietto M.G."/>
            <person name="Heikkinen L."/>
            <person name="Lakso M."/>
            <person name="Fracchia K.M."/>
            <person name="Antoshechkin I."/>
            <person name="Mortazavi A."/>
            <person name="Wong G."/>
            <person name="Sternberg P.W."/>
        </authorList>
    </citation>
    <scope>NUCLEOTIDE SEQUENCE [LARGE SCALE GENOMIC DNA]</scope>
    <source>
        <strain evidence="13">MT8872</strain>
    </source>
</reference>
<evidence type="ECO:0000256" key="8">
    <source>
        <dbReference type="ARBA" id="ARBA00047811"/>
    </source>
</evidence>
<evidence type="ECO:0000259" key="12">
    <source>
        <dbReference type="PROSITE" id="PS50011"/>
    </source>
</evidence>
<evidence type="ECO:0000256" key="4">
    <source>
        <dbReference type="ARBA" id="ARBA00022679"/>
    </source>
</evidence>
<dbReference type="GO" id="GO:0005524">
    <property type="term" value="F:ATP binding"/>
    <property type="evidence" value="ECO:0007669"/>
    <property type="project" value="UniProtKB-UniRule"/>
</dbReference>
<evidence type="ECO:0000313" key="14">
    <source>
        <dbReference type="WBParaSite" id="Pan_g7924.t1"/>
    </source>
</evidence>
<dbReference type="InterPro" id="IPR050108">
    <property type="entry name" value="CDK"/>
</dbReference>
<dbReference type="FunFam" id="3.30.200.20:FF:000124">
    <property type="entry name" value="Cyclin-dependent kinase 4"/>
    <property type="match status" value="1"/>
</dbReference>
<dbReference type="PROSITE" id="PS00107">
    <property type="entry name" value="PROTEIN_KINASE_ATP"/>
    <property type="match status" value="1"/>
</dbReference>
<dbReference type="PANTHER" id="PTHR24056:SF246">
    <property type="entry name" value="ECDYSONE-INDUCED PROTEIN 63E, ISOFORM N"/>
    <property type="match status" value="1"/>
</dbReference>
<evidence type="ECO:0000256" key="5">
    <source>
        <dbReference type="ARBA" id="ARBA00022741"/>
    </source>
</evidence>
<dbReference type="AlphaFoldDB" id="A0A7E4W5T0"/>
<feature type="compositionally biased region" description="Polar residues" evidence="11">
    <location>
        <begin position="193"/>
        <end position="202"/>
    </location>
</feature>
<keyword evidence="5 10" id="KW-0547">Nucleotide-binding</keyword>
<keyword evidence="6" id="KW-0418">Kinase</keyword>
<dbReference type="InterPro" id="IPR000719">
    <property type="entry name" value="Prot_kinase_dom"/>
</dbReference>
<evidence type="ECO:0000256" key="11">
    <source>
        <dbReference type="SAM" id="MobiDB-lite"/>
    </source>
</evidence>
<dbReference type="InterPro" id="IPR011009">
    <property type="entry name" value="Kinase-like_dom_sf"/>
</dbReference>
<evidence type="ECO:0000256" key="3">
    <source>
        <dbReference type="ARBA" id="ARBA00022527"/>
    </source>
</evidence>
<dbReference type="InterPro" id="IPR017441">
    <property type="entry name" value="Protein_kinase_ATP_BS"/>
</dbReference>
<dbReference type="GO" id="GO:0005634">
    <property type="term" value="C:nucleus"/>
    <property type="evidence" value="ECO:0007669"/>
    <property type="project" value="TreeGrafter"/>
</dbReference>
<evidence type="ECO:0000256" key="9">
    <source>
        <dbReference type="ARBA" id="ARBA00048367"/>
    </source>
</evidence>
<feature type="region of interest" description="Disordered" evidence="11">
    <location>
        <begin position="161"/>
        <end position="202"/>
    </location>
</feature>
<dbReference type="EC" id="2.7.11.22" evidence="2"/>
<comment type="similarity">
    <text evidence="1">Belongs to the protein kinase superfamily. CMGC Ser/Thr protein kinase family. CDC2/CDKX subfamily.</text>
</comment>
<comment type="catalytic activity">
    <reaction evidence="8">
        <text>L-threonyl-[protein] + ATP = O-phospho-L-threonyl-[protein] + ADP + H(+)</text>
        <dbReference type="Rhea" id="RHEA:46608"/>
        <dbReference type="Rhea" id="RHEA-COMP:11060"/>
        <dbReference type="Rhea" id="RHEA-COMP:11605"/>
        <dbReference type="ChEBI" id="CHEBI:15378"/>
        <dbReference type="ChEBI" id="CHEBI:30013"/>
        <dbReference type="ChEBI" id="CHEBI:30616"/>
        <dbReference type="ChEBI" id="CHEBI:61977"/>
        <dbReference type="ChEBI" id="CHEBI:456216"/>
        <dbReference type="EC" id="2.7.11.22"/>
    </reaction>
</comment>
<dbReference type="WBParaSite" id="Pan_g7924.t1">
    <property type="protein sequence ID" value="Pan_g7924.t1"/>
    <property type="gene ID" value="Pan_g7924"/>
</dbReference>
<feature type="binding site" evidence="10">
    <location>
        <position position="304"/>
    </location>
    <ligand>
        <name>ATP</name>
        <dbReference type="ChEBI" id="CHEBI:30616"/>
    </ligand>
</feature>
<dbReference type="SMART" id="SM00220">
    <property type="entry name" value="S_TKc"/>
    <property type="match status" value="1"/>
</dbReference>
<dbReference type="Pfam" id="PF00069">
    <property type="entry name" value="Pkinase"/>
    <property type="match status" value="1"/>
</dbReference>
<dbReference type="Gene3D" id="1.10.510.10">
    <property type="entry name" value="Transferase(Phosphotransferase) domain 1"/>
    <property type="match status" value="1"/>
</dbReference>
<accession>A0A7E4W5T0</accession>
<feature type="region of interest" description="Disordered" evidence="11">
    <location>
        <begin position="1"/>
        <end position="23"/>
    </location>
</feature>
<dbReference type="PROSITE" id="PS50011">
    <property type="entry name" value="PROTEIN_KINASE_DOM"/>
    <property type="match status" value="1"/>
</dbReference>
<name>A0A7E4W5T0_PANRE</name>
<evidence type="ECO:0000256" key="10">
    <source>
        <dbReference type="PROSITE-ProRule" id="PRU10141"/>
    </source>
</evidence>
<dbReference type="InterPro" id="IPR008271">
    <property type="entry name" value="Ser/Thr_kinase_AS"/>
</dbReference>
<organism evidence="13 14">
    <name type="scientific">Panagrellus redivivus</name>
    <name type="common">Microworm</name>
    <dbReference type="NCBI Taxonomy" id="6233"/>
    <lineage>
        <taxon>Eukaryota</taxon>
        <taxon>Metazoa</taxon>
        <taxon>Ecdysozoa</taxon>
        <taxon>Nematoda</taxon>
        <taxon>Chromadorea</taxon>
        <taxon>Rhabditida</taxon>
        <taxon>Tylenchina</taxon>
        <taxon>Panagrolaimomorpha</taxon>
        <taxon>Panagrolaimoidea</taxon>
        <taxon>Panagrolaimidae</taxon>
        <taxon>Panagrellus</taxon>
    </lineage>
</organism>
<feature type="domain" description="Protein kinase" evidence="12">
    <location>
        <begin position="275"/>
        <end position="556"/>
    </location>
</feature>
<keyword evidence="7 10" id="KW-0067">ATP-binding</keyword>
<dbReference type="GO" id="GO:0004693">
    <property type="term" value="F:cyclin-dependent protein serine/threonine kinase activity"/>
    <property type="evidence" value="ECO:0007669"/>
    <property type="project" value="UniProtKB-EC"/>
</dbReference>
<proteinExistence type="inferred from homology"/>
<comment type="catalytic activity">
    <reaction evidence="9">
        <text>L-seryl-[protein] + ATP = O-phospho-L-seryl-[protein] + ADP + H(+)</text>
        <dbReference type="Rhea" id="RHEA:17989"/>
        <dbReference type="Rhea" id="RHEA-COMP:9863"/>
        <dbReference type="Rhea" id="RHEA-COMP:11604"/>
        <dbReference type="ChEBI" id="CHEBI:15378"/>
        <dbReference type="ChEBI" id="CHEBI:29999"/>
        <dbReference type="ChEBI" id="CHEBI:30616"/>
        <dbReference type="ChEBI" id="CHEBI:83421"/>
        <dbReference type="ChEBI" id="CHEBI:456216"/>
        <dbReference type="EC" id="2.7.11.22"/>
    </reaction>
</comment>
<dbReference type="PANTHER" id="PTHR24056">
    <property type="entry name" value="CELL DIVISION PROTEIN KINASE"/>
    <property type="match status" value="1"/>
</dbReference>
<keyword evidence="13" id="KW-1185">Reference proteome</keyword>
<evidence type="ECO:0000256" key="2">
    <source>
        <dbReference type="ARBA" id="ARBA00012425"/>
    </source>
</evidence>
<evidence type="ECO:0000313" key="13">
    <source>
        <dbReference type="Proteomes" id="UP000492821"/>
    </source>
</evidence>
<dbReference type="Proteomes" id="UP000492821">
    <property type="component" value="Unassembled WGS sequence"/>
</dbReference>
<sequence>MKKLKRHLSQAFRPSYRPEDDPNHLAETLHAVDIRDSRGPYYVNHRNQADGTIAEEDNVPATGPAGIYRRRGSKGHCYPQASYMPDRPTIPARPASFYGHGSTVCEYPNCEPQILIRPKSRRNGDTKTKHKSFTEHLVGSLKKSGKPLFGYRSKAVVHETSALGSDGESIEVSPCTSDQMSTSSQGHSSSGTNGDSAQGSHQQRYIPNVKLRQKPNNRRWSEQDIQKRLSLPADIKLPQNVVEKLNRTPTLDNPLTRKSRRASLSEIGFGKLETYKKMFDLGEGTYATVYLGESLLTGKPVALKEIRLEHDEGAPCTAIREVSLLRNLKHANVVTLHDIIYTNRILTLVFEYVEHDLRDYMEEVDNMIVLNNVKLFLMQLLRGLAYCHQRRVLHRDLKPQNLLINNNGELKLADFGLARAQSVPTKTYSNEVVTLWYRPPDVLLGSKEYSSHIDMWGVGCILFEMLTRKAMFPGSTTDEQLNLIFQRLGVPTQERSASLLESPYFKQLNLPPCKPKPLMKLSPRIDAQSADLLEKFLKYEGRTRISAADAMRHPFLGNFPSAVFSLGDNESILSVPGVRYVPETFVHTRNMSMVHSSASMNGFSNQPKQHFQKHT</sequence>
<dbReference type="GO" id="GO:0005737">
    <property type="term" value="C:cytoplasm"/>
    <property type="evidence" value="ECO:0007669"/>
    <property type="project" value="TreeGrafter"/>
</dbReference>
<protein>
    <recommendedName>
        <fullName evidence="2">cyclin-dependent kinase</fullName>
        <ecNumber evidence="2">2.7.11.22</ecNumber>
    </recommendedName>
</protein>
<feature type="compositionally biased region" description="Low complexity" evidence="11">
    <location>
        <begin position="177"/>
        <end position="192"/>
    </location>
</feature>
<evidence type="ECO:0000256" key="6">
    <source>
        <dbReference type="ARBA" id="ARBA00022777"/>
    </source>
</evidence>
<keyword evidence="4" id="KW-0808">Transferase</keyword>
<dbReference type="SUPFAM" id="SSF56112">
    <property type="entry name" value="Protein kinase-like (PK-like)"/>
    <property type="match status" value="1"/>
</dbReference>
<evidence type="ECO:0000256" key="1">
    <source>
        <dbReference type="ARBA" id="ARBA00006485"/>
    </source>
</evidence>
<reference evidence="14" key="2">
    <citation type="submission" date="2020-10" db="UniProtKB">
        <authorList>
            <consortium name="WormBaseParasite"/>
        </authorList>
    </citation>
    <scope>IDENTIFICATION</scope>
</reference>
<keyword evidence="3" id="KW-0723">Serine/threonine-protein kinase</keyword>
<dbReference type="FunFam" id="1.10.510.10:FF:000611">
    <property type="entry name" value="CMGC family protein kinase"/>
    <property type="match status" value="1"/>
</dbReference>